<dbReference type="EMBL" id="JARBDR010000141">
    <property type="protein sequence ID" value="KAJ8320841.1"/>
    <property type="molecule type" value="Genomic_DNA"/>
</dbReference>
<keyword evidence="3" id="KW-1185">Reference proteome</keyword>
<keyword evidence="1" id="KW-0472">Membrane</keyword>
<evidence type="ECO:0000256" key="1">
    <source>
        <dbReference type="SAM" id="Phobius"/>
    </source>
</evidence>
<organism evidence="2 3">
    <name type="scientific">Tegillarca granosa</name>
    <name type="common">Malaysian cockle</name>
    <name type="synonym">Anadara granosa</name>
    <dbReference type="NCBI Taxonomy" id="220873"/>
    <lineage>
        <taxon>Eukaryota</taxon>
        <taxon>Metazoa</taxon>
        <taxon>Spiralia</taxon>
        <taxon>Lophotrochozoa</taxon>
        <taxon>Mollusca</taxon>
        <taxon>Bivalvia</taxon>
        <taxon>Autobranchia</taxon>
        <taxon>Pteriomorphia</taxon>
        <taxon>Arcoida</taxon>
        <taxon>Arcoidea</taxon>
        <taxon>Arcidae</taxon>
        <taxon>Tegillarca</taxon>
    </lineage>
</organism>
<feature type="transmembrane region" description="Helical" evidence="1">
    <location>
        <begin position="38"/>
        <end position="59"/>
    </location>
</feature>
<name>A0ABQ9FUB4_TEGGR</name>
<protein>
    <submittedName>
        <fullName evidence="2">Uncharacterized protein</fullName>
    </submittedName>
</protein>
<dbReference type="Proteomes" id="UP001217089">
    <property type="component" value="Unassembled WGS sequence"/>
</dbReference>
<reference evidence="2 3" key="1">
    <citation type="submission" date="2022-12" db="EMBL/GenBank/DDBJ databases">
        <title>Chromosome-level genome of Tegillarca granosa.</title>
        <authorList>
            <person name="Kim J."/>
        </authorList>
    </citation>
    <scope>NUCLEOTIDE SEQUENCE [LARGE SCALE GENOMIC DNA]</scope>
    <source>
        <strain evidence="2">Teg-2019</strain>
        <tissue evidence="2">Adductor muscle</tissue>
    </source>
</reference>
<sequence>MNIIDGTSKLFMLTLKELKDRVEIFMPVFKKLKAVKKYLILIFKYLILLKILLLLLLFLNNIYCCDKTSYLKKKAYL</sequence>
<gene>
    <name evidence="2" type="ORF">KUTeg_002428</name>
</gene>
<keyword evidence="1" id="KW-1133">Transmembrane helix</keyword>
<accession>A0ABQ9FUB4</accession>
<comment type="caution">
    <text evidence="2">The sequence shown here is derived from an EMBL/GenBank/DDBJ whole genome shotgun (WGS) entry which is preliminary data.</text>
</comment>
<proteinExistence type="predicted"/>
<keyword evidence="1" id="KW-0812">Transmembrane</keyword>
<evidence type="ECO:0000313" key="2">
    <source>
        <dbReference type="EMBL" id="KAJ8320841.1"/>
    </source>
</evidence>
<evidence type="ECO:0000313" key="3">
    <source>
        <dbReference type="Proteomes" id="UP001217089"/>
    </source>
</evidence>